<feature type="transmembrane region" description="Helical" evidence="7">
    <location>
        <begin position="21"/>
        <end position="45"/>
    </location>
</feature>
<evidence type="ECO:0000256" key="3">
    <source>
        <dbReference type="ARBA" id="ARBA00022475"/>
    </source>
</evidence>
<comment type="similarity">
    <text evidence="2">Belongs to the ABC-4 integral membrane protein family. LolC/E subfamily.</text>
</comment>
<evidence type="ECO:0000313" key="10">
    <source>
        <dbReference type="EMBL" id="MBL0742649.1"/>
    </source>
</evidence>
<keyword evidence="3" id="KW-1003">Cell membrane</keyword>
<comment type="caution">
    <text evidence="10">The sequence shown here is derived from an EMBL/GenBank/DDBJ whole genome shotgun (WGS) entry which is preliminary data.</text>
</comment>
<name>A0ABS1KT54_9BACT</name>
<sequence>MNLSYFISKRISREQRQGFASAIHNIAIASIGIGLAASIISFLVMHGFQETVKNKVYGFNGHMLVTRLTMSNSTEERPMNYHVEPYVHPEKYPFVVHMQEFAHKPGLVKTKDDEVLGVLLKGVGKSYDVNAFRDNMVDGKFFDFPDSGYAHQVIISKIIAGKLNAKVGDNLVIHFFQNPIRSRKLTVSGIYETNLSEYFDSQVILGDIRMIQKLNDWSDSLAGGLEVFVRDTAPEAVEADAFALSEAMDLDFSVELIRDKYVQVFEWLNLISRQVNILLFIILTVVCVNMISIILILVMERTQMIGMLKAMGATDRTIRFVFLYNGINLLVKGLLLGNALALGLCFLQDQTKIIKLNAHDYYMSFVPIAWHWEVIAMLNLLTFLVVTIVLLIPTIVIARINPIKAIRFD</sequence>
<feature type="transmembrane region" description="Helical" evidence="7">
    <location>
        <begin position="277"/>
        <end position="299"/>
    </location>
</feature>
<dbReference type="PANTHER" id="PTHR30489">
    <property type="entry name" value="LIPOPROTEIN-RELEASING SYSTEM TRANSMEMBRANE PROTEIN LOLE"/>
    <property type="match status" value="1"/>
</dbReference>
<keyword evidence="5 7" id="KW-1133">Transmembrane helix</keyword>
<evidence type="ECO:0000256" key="2">
    <source>
        <dbReference type="ARBA" id="ARBA00005236"/>
    </source>
</evidence>
<keyword evidence="6 7" id="KW-0472">Membrane</keyword>
<gene>
    <name evidence="10" type="ORF">JI741_15595</name>
</gene>
<evidence type="ECO:0000256" key="4">
    <source>
        <dbReference type="ARBA" id="ARBA00022692"/>
    </source>
</evidence>
<proteinExistence type="inferred from homology"/>
<dbReference type="Proteomes" id="UP000613030">
    <property type="component" value="Unassembled WGS sequence"/>
</dbReference>
<evidence type="ECO:0000313" key="11">
    <source>
        <dbReference type="Proteomes" id="UP000613030"/>
    </source>
</evidence>
<dbReference type="Pfam" id="PF12704">
    <property type="entry name" value="MacB_PCD"/>
    <property type="match status" value="1"/>
</dbReference>
<dbReference type="Pfam" id="PF02687">
    <property type="entry name" value="FtsX"/>
    <property type="match status" value="1"/>
</dbReference>
<dbReference type="EMBL" id="JAERRB010000005">
    <property type="protein sequence ID" value="MBL0742649.1"/>
    <property type="molecule type" value="Genomic_DNA"/>
</dbReference>
<dbReference type="RefSeq" id="WP_202011119.1">
    <property type="nucleotide sequence ID" value="NZ_JAERRB010000005.1"/>
</dbReference>
<organism evidence="10 11">
    <name type="scientific">Chryseolinea lacunae</name>
    <dbReference type="NCBI Taxonomy" id="2801331"/>
    <lineage>
        <taxon>Bacteria</taxon>
        <taxon>Pseudomonadati</taxon>
        <taxon>Bacteroidota</taxon>
        <taxon>Cytophagia</taxon>
        <taxon>Cytophagales</taxon>
        <taxon>Fulvivirgaceae</taxon>
        <taxon>Chryseolinea</taxon>
    </lineage>
</organism>
<evidence type="ECO:0000259" key="9">
    <source>
        <dbReference type="Pfam" id="PF12704"/>
    </source>
</evidence>
<evidence type="ECO:0000259" key="8">
    <source>
        <dbReference type="Pfam" id="PF02687"/>
    </source>
</evidence>
<feature type="domain" description="MacB-like periplasmic core" evidence="9">
    <location>
        <begin position="26"/>
        <end position="239"/>
    </location>
</feature>
<feature type="transmembrane region" description="Helical" evidence="7">
    <location>
        <begin position="374"/>
        <end position="398"/>
    </location>
</feature>
<reference evidence="10 11" key="1">
    <citation type="submission" date="2021-01" db="EMBL/GenBank/DDBJ databases">
        <title>Chryseolinea sp. Jin1 Genome sequencing and assembly.</title>
        <authorList>
            <person name="Kim I."/>
        </authorList>
    </citation>
    <scope>NUCLEOTIDE SEQUENCE [LARGE SCALE GENOMIC DNA]</scope>
    <source>
        <strain evidence="10 11">Jin1</strain>
    </source>
</reference>
<evidence type="ECO:0000256" key="5">
    <source>
        <dbReference type="ARBA" id="ARBA00022989"/>
    </source>
</evidence>
<dbReference type="PANTHER" id="PTHR30489:SF0">
    <property type="entry name" value="LIPOPROTEIN-RELEASING SYSTEM TRANSMEMBRANE PROTEIN LOLE"/>
    <property type="match status" value="1"/>
</dbReference>
<keyword evidence="11" id="KW-1185">Reference proteome</keyword>
<protein>
    <submittedName>
        <fullName evidence="10">ABC transporter permease</fullName>
    </submittedName>
</protein>
<evidence type="ECO:0000256" key="7">
    <source>
        <dbReference type="SAM" id="Phobius"/>
    </source>
</evidence>
<dbReference type="InterPro" id="IPR025857">
    <property type="entry name" value="MacB_PCD"/>
</dbReference>
<feature type="transmembrane region" description="Helical" evidence="7">
    <location>
        <begin position="320"/>
        <end position="342"/>
    </location>
</feature>
<dbReference type="InterPro" id="IPR051447">
    <property type="entry name" value="Lipoprotein-release_system"/>
</dbReference>
<evidence type="ECO:0000256" key="1">
    <source>
        <dbReference type="ARBA" id="ARBA00004651"/>
    </source>
</evidence>
<feature type="domain" description="ABC3 transporter permease C-terminal" evidence="8">
    <location>
        <begin position="277"/>
        <end position="402"/>
    </location>
</feature>
<dbReference type="InterPro" id="IPR003838">
    <property type="entry name" value="ABC3_permease_C"/>
</dbReference>
<keyword evidence="4 7" id="KW-0812">Transmembrane</keyword>
<comment type="subcellular location">
    <subcellularLocation>
        <location evidence="1">Cell membrane</location>
        <topology evidence="1">Multi-pass membrane protein</topology>
    </subcellularLocation>
</comment>
<accession>A0ABS1KT54</accession>
<evidence type="ECO:0000256" key="6">
    <source>
        <dbReference type="ARBA" id="ARBA00023136"/>
    </source>
</evidence>